<dbReference type="OrthoDB" id="6265497at2759"/>
<dbReference type="Pfam" id="PF21530">
    <property type="entry name" value="Pif1_2B_dom"/>
    <property type="match status" value="1"/>
</dbReference>
<dbReference type="InterPro" id="IPR027417">
    <property type="entry name" value="P-loop_NTPase"/>
</dbReference>
<organism evidence="2">
    <name type="scientific">Octopus bimaculoides</name>
    <name type="common">California two-spotted octopus</name>
    <dbReference type="NCBI Taxonomy" id="37653"/>
    <lineage>
        <taxon>Eukaryota</taxon>
        <taxon>Metazoa</taxon>
        <taxon>Spiralia</taxon>
        <taxon>Lophotrochozoa</taxon>
        <taxon>Mollusca</taxon>
        <taxon>Cephalopoda</taxon>
        <taxon>Coleoidea</taxon>
        <taxon>Octopodiformes</taxon>
        <taxon>Octopoda</taxon>
        <taxon>Incirrata</taxon>
        <taxon>Octopodidae</taxon>
        <taxon>Octopus</taxon>
    </lineage>
</organism>
<dbReference type="SUPFAM" id="SSF52540">
    <property type="entry name" value="P-loop containing nucleoside triphosphate hydrolases"/>
    <property type="match status" value="1"/>
</dbReference>
<reference evidence="2" key="1">
    <citation type="submission" date="2015-07" db="EMBL/GenBank/DDBJ databases">
        <title>MeaNS - Measles Nucleotide Surveillance Program.</title>
        <authorList>
            <person name="Tran T."/>
            <person name="Druce J."/>
        </authorList>
    </citation>
    <scope>NUCLEOTIDE SEQUENCE</scope>
    <source>
        <strain evidence="2">UCB-OBI-ISO-001</strain>
        <tissue evidence="2">Gonad</tissue>
    </source>
</reference>
<protein>
    <recommendedName>
        <fullName evidence="1">DNA helicase Pif1-like 2B domain-containing protein</fullName>
    </recommendedName>
</protein>
<name>A0A0L8IA94_OCTBM</name>
<dbReference type="InterPro" id="IPR049163">
    <property type="entry name" value="Pif1-like_2B_dom"/>
</dbReference>
<evidence type="ECO:0000313" key="2">
    <source>
        <dbReference type="EMBL" id="KOF98423.1"/>
    </source>
</evidence>
<dbReference type="PANTHER" id="PTHR10492">
    <property type="match status" value="1"/>
</dbReference>
<proteinExistence type="predicted"/>
<dbReference type="PANTHER" id="PTHR10492:SF57">
    <property type="entry name" value="ATP-DEPENDENT DNA HELICASE"/>
    <property type="match status" value="1"/>
</dbReference>
<evidence type="ECO:0000259" key="1">
    <source>
        <dbReference type="Pfam" id="PF21530"/>
    </source>
</evidence>
<gene>
    <name evidence="2" type="ORF">OCBIM_22025275mg</name>
</gene>
<accession>A0A0L8IA94</accession>
<sequence>MNLNFFQNNVVRMIKLFHQSEKKVEEFSFLMLLVAQKFFFNTNVQALLHGNQCAEQFLTWLFQLGNGEVPFDGNGDISLAHITIMVNSPAELKNRVFPDLSNNNSHTWLCERAILAPKNETVVRINRELMNKTPTVIKEYKSVDSVLDKNQAVHYTTEFLNSLEPPGTPPHKLFLKVRVLIMLLRNLDPPKLCNETSLIVKTLSPNVIEATIITGCASGEEFFIPKIPIKPMTYHLSSNEHNSQCNFALQCLLMKLKVRL</sequence>
<feature type="domain" description="DNA helicase Pif1-like 2B" evidence="1">
    <location>
        <begin position="158"/>
        <end position="203"/>
    </location>
</feature>
<dbReference type="AlphaFoldDB" id="A0A0L8IA94"/>
<dbReference type="EMBL" id="KQ416147">
    <property type="protein sequence ID" value="KOF98423.1"/>
    <property type="molecule type" value="Genomic_DNA"/>
</dbReference>